<protein>
    <submittedName>
        <fullName evidence="2">Uncharacterized protein</fullName>
    </submittedName>
</protein>
<name>A0A6V7HES4_9HYME</name>
<feature type="non-terminal residue" evidence="2">
    <location>
        <position position="1"/>
    </location>
</feature>
<evidence type="ECO:0000313" key="2">
    <source>
        <dbReference type="EMBL" id="CAD1477882.1"/>
    </source>
</evidence>
<evidence type="ECO:0000313" key="3">
    <source>
        <dbReference type="Proteomes" id="UP000752696"/>
    </source>
</evidence>
<comment type="caution">
    <text evidence="2">The sequence shown here is derived from an EMBL/GenBank/DDBJ whole genome shotgun (WGS) entry which is preliminary data.</text>
</comment>
<feature type="compositionally biased region" description="Polar residues" evidence="1">
    <location>
        <begin position="45"/>
        <end position="62"/>
    </location>
</feature>
<evidence type="ECO:0000256" key="1">
    <source>
        <dbReference type="SAM" id="MobiDB-lite"/>
    </source>
</evidence>
<sequence length="62" mass="7623">NNNLSFRMARRVRMKKKRRRFWPVRYIDVHNSASFHMRKNEEDSGQSNNIDVYDSTSFNMPW</sequence>
<dbReference type="AlphaFoldDB" id="A0A6V7HES4"/>
<accession>A0A6V7HES4</accession>
<keyword evidence="3" id="KW-1185">Reference proteome</keyword>
<organism evidence="2 3">
    <name type="scientific">Heterotrigona itama</name>
    <dbReference type="NCBI Taxonomy" id="395501"/>
    <lineage>
        <taxon>Eukaryota</taxon>
        <taxon>Metazoa</taxon>
        <taxon>Ecdysozoa</taxon>
        <taxon>Arthropoda</taxon>
        <taxon>Hexapoda</taxon>
        <taxon>Insecta</taxon>
        <taxon>Pterygota</taxon>
        <taxon>Neoptera</taxon>
        <taxon>Endopterygota</taxon>
        <taxon>Hymenoptera</taxon>
        <taxon>Apocrita</taxon>
        <taxon>Aculeata</taxon>
        <taxon>Apoidea</taxon>
        <taxon>Anthophila</taxon>
        <taxon>Apidae</taxon>
        <taxon>Heterotrigona</taxon>
    </lineage>
</organism>
<feature type="region of interest" description="Disordered" evidence="1">
    <location>
        <begin position="38"/>
        <end position="62"/>
    </location>
</feature>
<dbReference type="Proteomes" id="UP000752696">
    <property type="component" value="Unassembled WGS sequence"/>
</dbReference>
<proteinExistence type="predicted"/>
<reference evidence="2" key="1">
    <citation type="submission" date="2020-07" db="EMBL/GenBank/DDBJ databases">
        <authorList>
            <person name="Nazaruddin N."/>
        </authorList>
    </citation>
    <scope>NUCLEOTIDE SEQUENCE</scope>
</reference>
<gene>
    <name evidence="2" type="ORF">MHI_LOCUS761355</name>
</gene>
<dbReference type="EMBL" id="CAJDYZ010010345">
    <property type="protein sequence ID" value="CAD1477882.1"/>
    <property type="molecule type" value="Genomic_DNA"/>
</dbReference>